<gene>
    <name evidence="1" type="ORF">JAAARDRAFT_196024</name>
</gene>
<proteinExistence type="predicted"/>
<evidence type="ECO:0000313" key="1">
    <source>
        <dbReference type="EMBL" id="KDQ55157.1"/>
    </source>
</evidence>
<sequence length="390" mass="44009">MPLPSIINIPRELLDIITDHLDKPRDILSLALTCRRLKDILIPDVLNELEYAYIVAPFEYHHLWDHLSSHPELARHVRALEITDGTKTLTLPHVFDYTLGLSPDDAGAGFIAAIISMVLHVIHSMCIMLALLLLEVIDDEKGRDALDYLILILLKFGVRRLTSRVASHRRRKSEVLDLPNLIHLTIDVGSSDKPADSATVDVWKRFLLGCPKLQSLSILHSQSNPHDSAIKSFDAILDIMHWPYLKKLSLWPSICSPSTLNNFLARHPSIQWLKISNYSGPQFPVGSFQHLLYLSGDLSAIRSIASSKPPSLRTIFYSCHIDNTFGPQVDELVGAFESMEPTLRCVELVRKGCARWGDYTDGLATRIHTRLPRLRIDLHSAFNLYPGEDE</sequence>
<dbReference type="InterPro" id="IPR036047">
    <property type="entry name" value="F-box-like_dom_sf"/>
</dbReference>
<name>A0A067PV50_9AGAM</name>
<organism evidence="1 2">
    <name type="scientific">Jaapia argillacea MUCL 33604</name>
    <dbReference type="NCBI Taxonomy" id="933084"/>
    <lineage>
        <taxon>Eukaryota</taxon>
        <taxon>Fungi</taxon>
        <taxon>Dikarya</taxon>
        <taxon>Basidiomycota</taxon>
        <taxon>Agaricomycotina</taxon>
        <taxon>Agaricomycetes</taxon>
        <taxon>Agaricomycetidae</taxon>
        <taxon>Jaapiales</taxon>
        <taxon>Jaapiaceae</taxon>
        <taxon>Jaapia</taxon>
    </lineage>
</organism>
<dbReference type="CDD" id="cd09917">
    <property type="entry name" value="F-box_SF"/>
    <property type="match status" value="1"/>
</dbReference>
<dbReference type="OrthoDB" id="2847287at2759"/>
<reference evidence="2" key="1">
    <citation type="journal article" date="2014" name="Proc. Natl. Acad. Sci. U.S.A.">
        <title>Extensive sampling of basidiomycete genomes demonstrates inadequacy of the white-rot/brown-rot paradigm for wood decay fungi.</title>
        <authorList>
            <person name="Riley R."/>
            <person name="Salamov A.A."/>
            <person name="Brown D.W."/>
            <person name="Nagy L.G."/>
            <person name="Floudas D."/>
            <person name="Held B.W."/>
            <person name="Levasseur A."/>
            <person name="Lombard V."/>
            <person name="Morin E."/>
            <person name="Otillar R."/>
            <person name="Lindquist E.A."/>
            <person name="Sun H."/>
            <person name="LaButti K.M."/>
            <person name="Schmutz J."/>
            <person name="Jabbour D."/>
            <person name="Luo H."/>
            <person name="Baker S.E."/>
            <person name="Pisabarro A.G."/>
            <person name="Walton J.D."/>
            <person name="Blanchette R.A."/>
            <person name="Henrissat B."/>
            <person name="Martin F."/>
            <person name="Cullen D."/>
            <person name="Hibbett D.S."/>
            <person name="Grigoriev I.V."/>
        </authorList>
    </citation>
    <scope>NUCLEOTIDE SEQUENCE [LARGE SCALE GENOMIC DNA]</scope>
    <source>
        <strain evidence="2">MUCL 33604</strain>
    </source>
</reference>
<evidence type="ECO:0000313" key="2">
    <source>
        <dbReference type="Proteomes" id="UP000027265"/>
    </source>
</evidence>
<evidence type="ECO:0008006" key="3">
    <source>
        <dbReference type="Google" id="ProtNLM"/>
    </source>
</evidence>
<accession>A0A067PV50</accession>
<dbReference type="SUPFAM" id="SSF81383">
    <property type="entry name" value="F-box domain"/>
    <property type="match status" value="1"/>
</dbReference>
<dbReference type="Gene3D" id="3.80.10.10">
    <property type="entry name" value="Ribonuclease Inhibitor"/>
    <property type="match status" value="1"/>
</dbReference>
<dbReference type="InterPro" id="IPR032675">
    <property type="entry name" value="LRR_dom_sf"/>
</dbReference>
<dbReference type="InParanoid" id="A0A067PV50"/>
<dbReference type="AlphaFoldDB" id="A0A067PV50"/>
<protein>
    <recommendedName>
        <fullName evidence="3">F-box domain-containing protein</fullName>
    </recommendedName>
</protein>
<dbReference type="EMBL" id="KL197726">
    <property type="protein sequence ID" value="KDQ55157.1"/>
    <property type="molecule type" value="Genomic_DNA"/>
</dbReference>
<dbReference type="Proteomes" id="UP000027265">
    <property type="component" value="Unassembled WGS sequence"/>
</dbReference>
<dbReference type="HOGENOM" id="CLU_698421_0_0_1"/>
<keyword evidence="2" id="KW-1185">Reference proteome</keyword>